<keyword evidence="7 9" id="KW-0472">Membrane</keyword>
<evidence type="ECO:0000256" key="8">
    <source>
        <dbReference type="SAM" id="MobiDB-lite"/>
    </source>
</evidence>
<feature type="transmembrane region" description="Helical" evidence="9">
    <location>
        <begin position="158"/>
        <end position="177"/>
    </location>
</feature>
<evidence type="ECO:0000313" key="10">
    <source>
        <dbReference type="EMBL" id="KAK9804786.1"/>
    </source>
</evidence>
<evidence type="ECO:0000256" key="9">
    <source>
        <dbReference type="SAM" id="Phobius"/>
    </source>
</evidence>
<evidence type="ECO:0000313" key="11">
    <source>
        <dbReference type="Proteomes" id="UP001489004"/>
    </source>
</evidence>
<proteinExistence type="predicted"/>
<evidence type="ECO:0000256" key="3">
    <source>
        <dbReference type="ARBA" id="ARBA00022475"/>
    </source>
</evidence>
<feature type="transmembrane region" description="Helical" evidence="9">
    <location>
        <begin position="115"/>
        <end position="138"/>
    </location>
</feature>
<dbReference type="InterPro" id="IPR044669">
    <property type="entry name" value="YneE/VCCN1/2-like"/>
</dbReference>
<feature type="region of interest" description="Disordered" evidence="8">
    <location>
        <begin position="401"/>
        <end position="431"/>
    </location>
</feature>
<dbReference type="PANTHER" id="PTHR33281">
    <property type="entry name" value="UPF0187 PROTEIN YNEE"/>
    <property type="match status" value="1"/>
</dbReference>
<evidence type="ECO:0000256" key="1">
    <source>
        <dbReference type="ARBA" id="ARBA00004651"/>
    </source>
</evidence>
<evidence type="ECO:0000256" key="6">
    <source>
        <dbReference type="ARBA" id="ARBA00023065"/>
    </source>
</evidence>
<gene>
    <name evidence="10" type="ORF">WJX72_005412</name>
</gene>
<keyword evidence="4 9" id="KW-0812">Transmembrane</keyword>
<accession>A0AAW1P4X9</accession>
<comment type="subcellular location">
    <subcellularLocation>
        <location evidence="1">Cell membrane</location>
        <topology evidence="1">Multi-pass membrane protein</topology>
    </subcellularLocation>
</comment>
<dbReference type="PANTHER" id="PTHR33281:SF19">
    <property type="entry name" value="VOLTAGE-DEPENDENT ANION CHANNEL-FORMING PROTEIN YNEE"/>
    <property type="match status" value="1"/>
</dbReference>
<keyword evidence="3" id="KW-1003">Cell membrane</keyword>
<dbReference type="GO" id="GO:0005886">
    <property type="term" value="C:plasma membrane"/>
    <property type="evidence" value="ECO:0007669"/>
    <property type="project" value="UniProtKB-SubCell"/>
</dbReference>
<dbReference type="Proteomes" id="UP001489004">
    <property type="component" value="Unassembled WGS sequence"/>
</dbReference>
<dbReference type="Pfam" id="PF25539">
    <property type="entry name" value="Bestrophin_2"/>
    <property type="match status" value="1"/>
</dbReference>
<evidence type="ECO:0000256" key="2">
    <source>
        <dbReference type="ARBA" id="ARBA00022448"/>
    </source>
</evidence>
<keyword evidence="5 9" id="KW-1133">Transmembrane helix</keyword>
<keyword evidence="11" id="KW-1185">Reference proteome</keyword>
<comment type="caution">
    <text evidence="10">The sequence shown here is derived from an EMBL/GenBank/DDBJ whole genome shotgun (WGS) entry which is preliminary data.</text>
</comment>
<dbReference type="EMBL" id="JALJOR010000017">
    <property type="protein sequence ID" value="KAK9804786.1"/>
    <property type="molecule type" value="Genomic_DNA"/>
</dbReference>
<protein>
    <submittedName>
        <fullName evidence="10">Uncharacterized protein</fullName>
    </submittedName>
</protein>
<keyword evidence="6" id="KW-0406">Ion transport</keyword>
<organism evidence="10 11">
    <name type="scientific">[Myrmecia] bisecta</name>
    <dbReference type="NCBI Taxonomy" id="41462"/>
    <lineage>
        <taxon>Eukaryota</taxon>
        <taxon>Viridiplantae</taxon>
        <taxon>Chlorophyta</taxon>
        <taxon>core chlorophytes</taxon>
        <taxon>Trebouxiophyceae</taxon>
        <taxon>Trebouxiales</taxon>
        <taxon>Trebouxiaceae</taxon>
        <taxon>Myrmecia</taxon>
    </lineage>
</organism>
<feature type="compositionally biased region" description="Polar residues" evidence="8">
    <location>
        <begin position="408"/>
        <end position="417"/>
    </location>
</feature>
<evidence type="ECO:0000256" key="4">
    <source>
        <dbReference type="ARBA" id="ARBA00022692"/>
    </source>
</evidence>
<evidence type="ECO:0000256" key="5">
    <source>
        <dbReference type="ARBA" id="ARBA00022989"/>
    </source>
</evidence>
<dbReference type="GO" id="GO:0005254">
    <property type="term" value="F:chloride channel activity"/>
    <property type="evidence" value="ECO:0007669"/>
    <property type="project" value="InterPro"/>
</dbReference>
<dbReference type="AlphaFoldDB" id="A0AAW1P4X9"/>
<evidence type="ECO:0000256" key="7">
    <source>
        <dbReference type="ARBA" id="ARBA00023136"/>
    </source>
</evidence>
<sequence length="431" mass="48885">MKMKALHRCCPQATLIQPKLPPSHRLRPLRRYKLSHRFTKLTQQYTQRTRKRLFVSNSIQTGFLAAIYKRLAIRDDEKEQSRKYRRTVFTFEGWKEHRSINRYIKHMVGLLESRIVRCLMLPICYVAVLSLVLCTYETLRLKLACLAAFPSLAVQSNAPFSLTSFALSLLLVFRTNASYARCLDARKLLGSILSGSRDLMRQALTWFKKEDGHLSALLKRWTIAFSLTIKAHLWEEASLEEDLQGILLPAEIDHLVRSEHPPTYVLRVLAEAINRAGMPRNKVCKMDANLSAFTDAVTSCERILREPIPLTWTRHTSRFLVTWLTFLPATLWTQCGWATPAISVVIAFLLLGIDEIGVSLEEPFSVLPIDRLCELAQANIEEMANDAEHIRGMVRAAAAVDNGERSQRSMPQNSLSYPSRGLPPGTGAGIV</sequence>
<name>A0AAW1P4X9_9CHLO</name>
<keyword evidence="2" id="KW-0813">Transport</keyword>
<reference evidence="10 11" key="1">
    <citation type="journal article" date="2024" name="Nat. Commun.">
        <title>Phylogenomics reveals the evolutionary origins of lichenization in chlorophyte algae.</title>
        <authorList>
            <person name="Puginier C."/>
            <person name="Libourel C."/>
            <person name="Otte J."/>
            <person name="Skaloud P."/>
            <person name="Haon M."/>
            <person name="Grisel S."/>
            <person name="Petersen M."/>
            <person name="Berrin J.G."/>
            <person name="Delaux P.M."/>
            <person name="Dal Grande F."/>
            <person name="Keller J."/>
        </authorList>
    </citation>
    <scope>NUCLEOTIDE SEQUENCE [LARGE SCALE GENOMIC DNA]</scope>
    <source>
        <strain evidence="10 11">SAG 2043</strain>
    </source>
</reference>